<dbReference type="SUPFAM" id="SSF54373">
    <property type="entry name" value="FAD-linked reductases, C-terminal domain"/>
    <property type="match status" value="1"/>
</dbReference>
<keyword evidence="9" id="KW-0560">Oxidoreductase</keyword>
<dbReference type="InterPro" id="IPR000172">
    <property type="entry name" value="GMC_OxRdtase_N"/>
</dbReference>
<evidence type="ECO:0000313" key="11">
    <source>
        <dbReference type="Proteomes" id="UP001143400"/>
    </source>
</evidence>
<feature type="binding site" evidence="5">
    <location>
        <position position="87"/>
    </location>
    <ligand>
        <name>FAD</name>
        <dbReference type="ChEBI" id="CHEBI:57692"/>
    </ligand>
</feature>
<reference evidence="9 10" key="2">
    <citation type="submission" date="2021-01" db="EMBL/GenBank/DDBJ databases">
        <title>Genomic Encyclopedia of Type Strains, Phase IV (KMG-IV): sequencing the most valuable type-strain genomes for metagenomic binning, comparative biology and taxonomic classification.</title>
        <authorList>
            <person name="Goeker M."/>
        </authorList>
    </citation>
    <scope>NUCLEOTIDE SEQUENCE [LARGE SCALE GENOMIC DNA]</scope>
    <source>
        <strain evidence="9 10">DSM 6130</strain>
    </source>
</reference>
<feature type="binding site" evidence="5">
    <location>
        <position position="489"/>
    </location>
    <ligand>
        <name>FAD</name>
        <dbReference type="ChEBI" id="CHEBI:57692"/>
    </ligand>
</feature>
<evidence type="ECO:0000256" key="2">
    <source>
        <dbReference type="ARBA" id="ARBA00010790"/>
    </source>
</evidence>
<dbReference type="Proteomes" id="UP001143400">
    <property type="component" value="Unassembled WGS sequence"/>
</dbReference>
<dbReference type="EMBL" id="BSFF01000003">
    <property type="protein sequence ID" value="GLK56836.1"/>
    <property type="molecule type" value="Genomic_DNA"/>
</dbReference>
<dbReference type="InterPro" id="IPR007867">
    <property type="entry name" value="GMC_OxRtase_C"/>
</dbReference>
<comment type="cofactor">
    <cofactor evidence="1 5">
        <name>FAD</name>
        <dbReference type="ChEBI" id="CHEBI:57692"/>
    </cofactor>
</comment>
<dbReference type="PIRSF" id="PIRSF000137">
    <property type="entry name" value="Alcohol_oxidase"/>
    <property type="match status" value="1"/>
</dbReference>
<dbReference type="Pfam" id="PF00732">
    <property type="entry name" value="GMC_oxred_N"/>
    <property type="match status" value="1"/>
</dbReference>
<evidence type="ECO:0000256" key="3">
    <source>
        <dbReference type="ARBA" id="ARBA00022630"/>
    </source>
</evidence>
<dbReference type="PROSITE" id="PS00623">
    <property type="entry name" value="GMC_OXRED_1"/>
    <property type="match status" value="1"/>
</dbReference>
<evidence type="ECO:0000256" key="4">
    <source>
        <dbReference type="ARBA" id="ARBA00022827"/>
    </source>
</evidence>
<comment type="similarity">
    <text evidence="2 6">Belongs to the GMC oxidoreductase family.</text>
</comment>
<organism evidence="8 11">
    <name type="scientific">Methylopila capsulata</name>
    <dbReference type="NCBI Taxonomy" id="61654"/>
    <lineage>
        <taxon>Bacteria</taxon>
        <taxon>Pseudomonadati</taxon>
        <taxon>Pseudomonadota</taxon>
        <taxon>Alphaproteobacteria</taxon>
        <taxon>Hyphomicrobiales</taxon>
        <taxon>Methylopilaceae</taxon>
        <taxon>Methylopila</taxon>
    </lineage>
</organism>
<protein>
    <submittedName>
        <fullName evidence="8">Choline dehydrogenase</fullName>
        <ecNumber evidence="9">1.1.99.1</ecNumber>
    </submittedName>
</protein>
<dbReference type="EMBL" id="JAFBCY010000003">
    <property type="protein sequence ID" value="MBM7852629.1"/>
    <property type="molecule type" value="Genomic_DNA"/>
</dbReference>
<dbReference type="GO" id="GO:0050660">
    <property type="term" value="F:flavin adenine dinucleotide binding"/>
    <property type="evidence" value="ECO:0007669"/>
    <property type="project" value="InterPro"/>
</dbReference>
<dbReference type="PANTHER" id="PTHR11552:SF147">
    <property type="entry name" value="CHOLINE DEHYDROGENASE, MITOCHONDRIAL"/>
    <property type="match status" value="1"/>
</dbReference>
<dbReference type="InterPro" id="IPR012132">
    <property type="entry name" value="GMC_OxRdtase"/>
</dbReference>
<sequence length="522" mass="55472">MTARDIPAFDVIICGGGAAGCVVAGRLAAHPELRVLVAEAGGWGDVPEVRDPTIWMRNIGSERDWAFASEPCPGLNGRRAALPMGRVLGGGSAVNGLVWARGHKADFDLWEEESGDAGWGYAAAIDLYRRIESWDGPASPLRGVDGPMAITLPKNPAPVVGALLEATSALGVPQVADHNAEAMAGDGCCAVANVNVAKDGTRVSTAVAYLTPRLDQPNLTILTGATVRRVVIEGKRAVGVEFEVDGEIRVARADREVVLSLGGVNTPKTLMLSGVGDERELKRHGIDVVQHLPGVGRNFQDHILVAGCVFEYRTPEPPRNNSAEFTFFCKSDASLPSPDLQPMLEETAFGSEITRPAYDLPVDPSLAFTLAPGLIRPKSRGHLELTGPRPEDPVRIHANFLSEEADVRALMIALELCREIGNSEALRPFVKRELMPGALPDAARLDFLRNAAGTYFHETCTAKMGRDALSVVDGALKVYGIEGLRVADGSIMPAIAGGNTLAPCVLIGERAADLIGADLKLR</sequence>
<feature type="binding site" evidence="5">
    <location>
        <position position="455"/>
    </location>
    <ligand>
        <name>substrate</name>
    </ligand>
</feature>
<evidence type="ECO:0000313" key="9">
    <source>
        <dbReference type="EMBL" id="MBM7852629.1"/>
    </source>
</evidence>
<reference evidence="8" key="3">
    <citation type="submission" date="2023-01" db="EMBL/GenBank/DDBJ databases">
        <authorList>
            <person name="Sun Q."/>
            <person name="Evtushenko L."/>
        </authorList>
    </citation>
    <scope>NUCLEOTIDE SEQUENCE</scope>
    <source>
        <strain evidence="8">VKM B-1606</strain>
    </source>
</reference>
<evidence type="ECO:0000256" key="6">
    <source>
        <dbReference type="RuleBase" id="RU003968"/>
    </source>
</evidence>
<dbReference type="EC" id="1.1.99.1" evidence="9"/>
<dbReference type="GO" id="GO:0008812">
    <property type="term" value="F:choline dehydrogenase activity"/>
    <property type="evidence" value="ECO:0007669"/>
    <property type="project" value="UniProtKB-EC"/>
</dbReference>
<keyword evidence="3 6" id="KW-0285">Flavoprotein</keyword>
<dbReference type="InterPro" id="IPR036188">
    <property type="entry name" value="FAD/NAD-bd_sf"/>
</dbReference>
<evidence type="ECO:0000259" key="7">
    <source>
        <dbReference type="PROSITE" id="PS00623"/>
    </source>
</evidence>
<dbReference type="SUPFAM" id="SSF51905">
    <property type="entry name" value="FAD/NAD(P)-binding domain"/>
    <property type="match status" value="1"/>
</dbReference>
<feature type="binding site" evidence="5">
    <location>
        <begin position="95"/>
        <end position="98"/>
    </location>
    <ligand>
        <name>FAD</name>
        <dbReference type="ChEBI" id="CHEBI:57692"/>
    </ligand>
</feature>
<dbReference type="AlphaFoldDB" id="A0A9W6IUJ1"/>
<feature type="domain" description="Glucose-methanol-choline oxidoreductase N-terminal" evidence="7">
    <location>
        <begin position="85"/>
        <end position="108"/>
    </location>
</feature>
<evidence type="ECO:0000256" key="5">
    <source>
        <dbReference type="PIRSR" id="PIRSR000137-2"/>
    </source>
</evidence>
<accession>A0A9W6IUJ1</accession>
<keyword evidence="4 5" id="KW-0274">FAD</keyword>
<evidence type="ECO:0000256" key="1">
    <source>
        <dbReference type="ARBA" id="ARBA00001974"/>
    </source>
</evidence>
<dbReference type="Gene3D" id="3.50.50.60">
    <property type="entry name" value="FAD/NAD(P)-binding domain"/>
    <property type="match status" value="1"/>
</dbReference>
<dbReference type="Proteomes" id="UP000758856">
    <property type="component" value="Unassembled WGS sequence"/>
</dbReference>
<dbReference type="Pfam" id="PF05199">
    <property type="entry name" value="GMC_oxred_C"/>
    <property type="match status" value="1"/>
</dbReference>
<gene>
    <name evidence="8" type="ORF">GCM10008170_28550</name>
    <name evidence="9" type="ORF">JOD31_002871</name>
</gene>
<dbReference type="PANTHER" id="PTHR11552">
    <property type="entry name" value="GLUCOSE-METHANOL-CHOLINE GMC OXIDOREDUCTASE"/>
    <property type="match status" value="1"/>
</dbReference>
<dbReference type="PROSITE" id="PS51257">
    <property type="entry name" value="PROKAR_LIPOPROTEIN"/>
    <property type="match status" value="1"/>
</dbReference>
<reference evidence="8" key="1">
    <citation type="journal article" date="2014" name="Int. J. Syst. Evol. Microbiol.">
        <title>Complete genome sequence of Corynebacterium casei LMG S-19264T (=DSM 44701T), isolated from a smear-ripened cheese.</title>
        <authorList>
            <consortium name="US DOE Joint Genome Institute (JGI-PGF)"/>
            <person name="Walter F."/>
            <person name="Albersmeier A."/>
            <person name="Kalinowski J."/>
            <person name="Ruckert C."/>
        </authorList>
    </citation>
    <scope>NUCLEOTIDE SEQUENCE</scope>
    <source>
        <strain evidence="8">VKM B-1606</strain>
    </source>
</reference>
<comment type="caution">
    <text evidence="8">The sequence shown here is derived from an EMBL/GenBank/DDBJ whole genome shotgun (WGS) entry which is preliminary data.</text>
</comment>
<proteinExistence type="inferred from homology"/>
<evidence type="ECO:0000313" key="8">
    <source>
        <dbReference type="EMBL" id="GLK56836.1"/>
    </source>
</evidence>
<dbReference type="Gene3D" id="3.30.560.10">
    <property type="entry name" value="Glucose Oxidase, domain 3"/>
    <property type="match status" value="1"/>
</dbReference>
<dbReference type="RefSeq" id="WP_204951042.1">
    <property type="nucleotide sequence ID" value="NZ_BSFF01000003.1"/>
</dbReference>
<feature type="binding site" evidence="5">
    <location>
        <position position="227"/>
    </location>
    <ligand>
        <name>FAD</name>
        <dbReference type="ChEBI" id="CHEBI:57692"/>
    </ligand>
</feature>
<name>A0A9W6IUJ1_9HYPH</name>
<keyword evidence="10" id="KW-1185">Reference proteome</keyword>
<evidence type="ECO:0000313" key="10">
    <source>
        <dbReference type="Proteomes" id="UP000758856"/>
    </source>
</evidence>